<dbReference type="PANTHER" id="PTHR47506:SF3">
    <property type="entry name" value="HTH-TYPE TRANSCRIPTIONAL REGULATOR LMRA"/>
    <property type="match status" value="1"/>
</dbReference>
<dbReference type="RefSeq" id="WP_115896179.1">
    <property type="nucleotide sequence ID" value="NZ_QUNG01000001.1"/>
</dbReference>
<evidence type="ECO:0000256" key="1">
    <source>
        <dbReference type="ARBA" id="ARBA00023015"/>
    </source>
</evidence>
<accession>A0A3E0DXY7</accession>
<evidence type="ECO:0000313" key="7">
    <source>
        <dbReference type="Proteomes" id="UP000256542"/>
    </source>
</evidence>
<dbReference type="SUPFAM" id="SSF46689">
    <property type="entry name" value="Homeodomain-like"/>
    <property type="match status" value="1"/>
</dbReference>
<dbReference type="PROSITE" id="PS50977">
    <property type="entry name" value="HTH_TETR_2"/>
    <property type="match status" value="1"/>
</dbReference>
<keyword evidence="1" id="KW-0805">Transcription regulation</keyword>
<dbReference type="InterPro" id="IPR036271">
    <property type="entry name" value="Tet_transcr_reg_TetR-rel_C_sf"/>
</dbReference>
<evidence type="ECO:0000259" key="5">
    <source>
        <dbReference type="PROSITE" id="PS50977"/>
    </source>
</evidence>
<name>A0A3E0DXY7_9GAMM</name>
<sequence length="184" mass="20921">MNTKRKILIDTALTLFYQNSIYSVGINEILSVSGIAKKTLYHHFSGKEALVLATLEKRDQGFQQWLTTQLSGAKNDTEVIHQLFYGLTDWFHSRVPELGDFRGCFFTNTSAEFSDEKSAIAQYCRQHKQQVRQLIKQALKRQDEAFLDWVCLLKEGAISSAYVSQDLDAALKCIAILTASEVKY</sequence>
<dbReference type="InterPro" id="IPR009057">
    <property type="entry name" value="Homeodomain-like_sf"/>
</dbReference>
<proteinExistence type="predicted"/>
<dbReference type="OrthoDB" id="116240at2"/>
<organism evidence="6 7">
    <name type="scientific">Marinomonas pollencensis</name>
    <dbReference type="NCBI Taxonomy" id="491954"/>
    <lineage>
        <taxon>Bacteria</taxon>
        <taxon>Pseudomonadati</taxon>
        <taxon>Pseudomonadota</taxon>
        <taxon>Gammaproteobacteria</taxon>
        <taxon>Oceanospirillales</taxon>
        <taxon>Oceanospirillaceae</taxon>
        <taxon>Marinomonas</taxon>
    </lineage>
</organism>
<dbReference type="EMBL" id="QUNG01000001">
    <property type="protein sequence ID" value="REG86951.1"/>
    <property type="molecule type" value="Genomic_DNA"/>
</dbReference>
<keyword evidence="2 4" id="KW-0238">DNA-binding</keyword>
<dbReference type="AlphaFoldDB" id="A0A3E0DXY7"/>
<reference evidence="6 7" key="1">
    <citation type="submission" date="2018-08" db="EMBL/GenBank/DDBJ databases">
        <title>Genomic Encyclopedia of Type Strains, Phase III (KMG-III): the genomes of soil and plant-associated and newly described type strains.</title>
        <authorList>
            <person name="Whitman W."/>
        </authorList>
    </citation>
    <scope>NUCLEOTIDE SEQUENCE [LARGE SCALE GENOMIC DNA]</scope>
    <source>
        <strain evidence="6 7">CECT 7375</strain>
    </source>
</reference>
<dbReference type="Proteomes" id="UP000256542">
    <property type="component" value="Unassembled WGS sequence"/>
</dbReference>
<evidence type="ECO:0000313" key="6">
    <source>
        <dbReference type="EMBL" id="REG86951.1"/>
    </source>
</evidence>
<gene>
    <name evidence="6" type="ORF">DFP81_101521</name>
</gene>
<dbReference type="PRINTS" id="PR00455">
    <property type="entry name" value="HTHTETR"/>
</dbReference>
<keyword evidence="7" id="KW-1185">Reference proteome</keyword>
<evidence type="ECO:0000256" key="4">
    <source>
        <dbReference type="PROSITE-ProRule" id="PRU00335"/>
    </source>
</evidence>
<protein>
    <submittedName>
        <fullName evidence="6">TetR family transcriptional regulator</fullName>
    </submittedName>
</protein>
<evidence type="ECO:0000256" key="3">
    <source>
        <dbReference type="ARBA" id="ARBA00023163"/>
    </source>
</evidence>
<feature type="DNA-binding region" description="H-T-H motif" evidence="4">
    <location>
        <begin position="25"/>
        <end position="44"/>
    </location>
</feature>
<feature type="domain" description="HTH tetR-type" evidence="5">
    <location>
        <begin position="2"/>
        <end position="62"/>
    </location>
</feature>
<comment type="caution">
    <text evidence="6">The sequence shown here is derived from an EMBL/GenBank/DDBJ whole genome shotgun (WGS) entry which is preliminary data.</text>
</comment>
<dbReference type="SUPFAM" id="SSF48498">
    <property type="entry name" value="Tetracyclin repressor-like, C-terminal domain"/>
    <property type="match status" value="1"/>
</dbReference>
<keyword evidence="3" id="KW-0804">Transcription</keyword>
<dbReference type="InterPro" id="IPR001647">
    <property type="entry name" value="HTH_TetR"/>
</dbReference>
<evidence type="ECO:0000256" key="2">
    <source>
        <dbReference type="ARBA" id="ARBA00023125"/>
    </source>
</evidence>
<dbReference type="Gene3D" id="1.10.357.10">
    <property type="entry name" value="Tetracycline Repressor, domain 2"/>
    <property type="match status" value="1"/>
</dbReference>
<dbReference type="Pfam" id="PF00440">
    <property type="entry name" value="TetR_N"/>
    <property type="match status" value="1"/>
</dbReference>
<dbReference type="GO" id="GO:0003677">
    <property type="term" value="F:DNA binding"/>
    <property type="evidence" value="ECO:0007669"/>
    <property type="project" value="UniProtKB-UniRule"/>
</dbReference>
<dbReference type="PANTHER" id="PTHR47506">
    <property type="entry name" value="TRANSCRIPTIONAL REGULATORY PROTEIN"/>
    <property type="match status" value="1"/>
</dbReference>